<proteinExistence type="predicted"/>
<accession>A0A7R9C3C8</accession>
<gene>
    <name evidence="2" type="ORF">NMOB1V02_LOCUS13177</name>
</gene>
<reference evidence="2" key="1">
    <citation type="submission" date="2020-11" db="EMBL/GenBank/DDBJ databases">
        <authorList>
            <person name="Tran Van P."/>
        </authorList>
    </citation>
    <scope>NUCLEOTIDE SEQUENCE</scope>
</reference>
<protein>
    <submittedName>
        <fullName evidence="2">Uncharacterized protein</fullName>
    </submittedName>
</protein>
<sequence length="94" mass="10379">MSEQASESICQTEKVSKSKRRKSVNDERNKGGETVAISQNRETMIKTRRLKNNATGSSDYCSAFDHFPDRGKLIKDENLGKIPGNLSPMGSLSS</sequence>
<feature type="compositionally biased region" description="Polar residues" evidence="1">
    <location>
        <begin position="1"/>
        <end position="13"/>
    </location>
</feature>
<organism evidence="2">
    <name type="scientific">Notodromas monacha</name>
    <dbReference type="NCBI Taxonomy" id="399045"/>
    <lineage>
        <taxon>Eukaryota</taxon>
        <taxon>Metazoa</taxon>
        <taxon>Ecdysozoa</taxon>
        <taxon>Arthropoda</taxon>
        <taxon>Crustacea</taxon>
        <taxon>Oligostraca</taxon>
        <taxon>Ostracoda</taxon>
        <taxon>Podocopa</taxon>
        <taxon>Podocopida</taxon>
        <taxon>Cypridocopina</taxon>
        <taxon>Cypridoidea</taxon>
        <taxon>Cyprididae</taxon>
        <taxon>Notodromas</taxon>
    </lineage>
</organism>
<name>A0A7R9C3C8_9CRUS</name>
<feature type="region of interest" description="Disordered" evidence="1">
    <location>
        <begin position="1"/>
        <end position="34"/>
    </location>
</feature>
<dbReference type="EMBL" id="OA899112">
    <property type="protein sequence ID" value="CAD7285575.1"/>
    <property type="molecule type" value="Genomic_DNA"/>
</dbReference>
<dbReference type="Proteomes" id="UP000678499">
    <property type="component" value="Unassembled WGS sequence"/>
</dbReference>
<evidence type="ECO:0000256" key="1">
    <source>
        <dbReference type="SAM" id="MobiDB-lite"/>
    </source>
</evidence>
<feature type="non-terminal residue" evidence="2">
    <location>
        <position position="1"/>
    </location>
</feature>
<evidence type="ECO:0000313" key="2">
    <source>
        <dbReference type="EMBL" id="CAD7285575.1"/>
    </source>
</evidence>
<dbReference type="AlphaFoldDB" id="A0A7R9C3C8"/>
<keyword evidence="3" id="KW-1185">Reference proteome</keyword>
<dbReference type="EMBL" id="CAJPEX010017075">
    <property type="protein sequence ID" value="CAG0925727.1"/>
    <property type="molecule type" value="Genomic_DNA"/>
</dbReference>
<evidence type="ECO:0000313" key="3">
    <source>
        <dbReference type="Proteomes" id="UP000678499"/>
    </source>
</evidence>